<dbReference type="Proteomes" id="UP000001169">
    <property type="component" value="Chromosome I"/>
</dbReference>
<dbReference type="EMBL" id="CP039138">
    <property type="protein sequence ID" value="QCP91813.1"/>
    <property type="molecule type" value="Genomic_DNA"/>
</dbReference>
<evidence type="ECO:0000313" key="3">
    <source>
        <dbReference type="EMBL" id="QCP91813.1"/>
    </source>
</evidence>
<evidence type="ECO:0000313" key="5">
    <source>
        <dbReference type="Proteomes" id="UP000298722"/>
    </source>
</evidence>
<dbReference type="Proteomes" id="UP000298722">
    <property type="component" value="Chromosome"/>
</dbReference>
<feature type="transmembrane region" description="Helical" evidence="1">
    <location>
        <begin position="190"/>
        <end position="219"/>
    </location>
</feature>
<evidence type="ECO:0000313" key="4">
    <source>
        <dbReference type="Proteomes" id="UP000001169"/>
    </source>
</evidence>
<gene>
    <name evidence="2" type="ordered locus">rrnAC2286</name>
    <name evidence="3" type="ORF">E6P14_13455</name>
</gene>
<organism evidence="2 4">
    <name type="scientific">Haloarcula marismortui (strain ATCC 43049 / DSM 3752 / JCM 8966 / VKM B-1809)</name>
    <name type="common">Halobacterium marismortui</name>
    <dbReference type="NCBI Taxonomy" id="272569"/>
    <lineage>
        <taxon>Archaea</taxon>
        <taxon>Methanobacteriati</taxon>
        <taxon>Methanobacteriota</taxon>
        <taxon>Stenosarchaea group</taxon>
        <taxon>Halobacteria</taxon>
        <taxon>Halobacteriales</taxon>
        <taxon>Haloarculaceae</taxon>
        <taxon>Haloarcula</taxon>
    </lineage>
</organism>
<dbReference type="EMBL" id="AY596297">
    <property type="protein sequence ID" value="AAV47111.1"/>
    <property type="molecule type" value="Genomic_DNA"/>
</dbReference>
<keyword evidence="1" id="KW-1133">Transmembrane helix</keyword>
<name>Q5V042_HALMA</name>
<reference evidence="3 5" key="2">
    <citation type="submission" date="2019-04" db="EMBL/GenBank/DDBJ databases">
        <title>Methylomes of two halophilic Archaea, Haloarcula marismortui and Haloferax mediterranei.</title>
        <authorList>
            <person name="DasSarma S."/>
            <person name="DasSarma P."/>
            <person name="DasSarma S."/>
            <person name="Fomenkov A."/>
            <person name="Vincze T."/>
            <person name="Anton B.P."/>
            <person name="Roberts R.J."/>
        </authorList>
    </citation>
    <scope>NUCLEOTIDE SEQUENCE [LARGE SCALE GENOMIC DNA]</scope>
    <source>
        <strain evidence="3 5">ATCC 43049</strain>
    </source>
</reference>
<proteinExistence type="predicted"/>
<dbReference type="RefSeq" id="WP_011224125.1">
    <property type="nucleotide sequence ID" value="NZ_CP039138.1"/>
</dbReference>
<dbReference type="EnsemblBacteria" id="AAV47111">
    <property type="protein sequence ID" value="AAV47111"/>
    <property type="gene ID" value="rrnAC2286"/>
</dbReference>
<evidence type="ECO:0000256" key="1">
    <source>
        <dbReference type="SAM" id="Phobius"/>
    </source>
</evidence>
<keyword evidence="4" id="KW-1185">Reference proteome</keyword>
<sequence length="313" mass="35247">MPETGSTASTFFLPVLILVIVQFAKVAREADLTTIVKEEHPPLLISPITSILFAIIRGITWGLFTSLVVKLVSDSIEARLQSIFYERLRPLLEPIHSIQREALERITGSDIKDESERIQFLLHFRRLRPRILPSLPMMLFHQKPDPEIPQEQIRTVEEMRIRTIDLIYAAEARLTPNLGRFVFIHGINNVLLVLGLVFSTTLLTDIVLLISGSLTVLVWSALPVFEIDEYDLLLSDDTVVFSLPTHILFVSLTCIIIYGAGNSIQILIPIVDISFSFQYSLKSALVIVGLLTITSVWTFSTILEGELKNTINI</sequence>
<reference evidence="2 4" key="1">
    <citation type="journal article" date="2004" name="Genome Res.">
        <title>Genome sequence of Haloarcula marismortui: a halophilic archaeon from the Dead Sea.</title>
        <authorList>
            <person name="Baliga N.S."/>
            <person name="Bonneau R."/>
            <person name="Facciotti M.T."/>
            <person name="Pan M."/>
            <person name="Glusman G."/>
            <person name="Deutsch E.W."/>
            <person name="Shannon P."/>
            <person name="Chiu Y."/>
            <person name="Weng R.S."/>
            <person name="Gan R.R."/>
            <person name="Hung P."/>
            <person name="Date S.V."/>
            <person name="Marcotte E."/>
            <person name="Hood L."/>
            <person name="Ng W.V."/>
        </authorList>
    </citation>
    <scope>NUCLEOTIDE SEQUENCE [LARGE SCALE GENOMIC DNA]</scope>
    <source>
        <strain evidence="2">ATCC 43049</strain>
        <strain evidence="4">ATCC 43049 / DSM 3752 / JCM 8966 / VKM B-1809</strain>
    </source>
</reference>
<keyword evidence="1" id="KW-0812">Transmembrane</keyword>
<evidence type="ECO:0000313" key="2">
    <source>
        <dbReference type="EMBL" id="AAV47111.1"/>
    </source>
</evidence>
<accession>Q5V042</accession>
<dbReference type="GeneID" id="40153181"/>
<dbReference type="AlphaFoldDB" id="Q5V042"/>
<feature type="transmembrane region" description="Helical" evidence="1">
    <location>
        <begin position="239"/>
        <end position="258"/>
    </location>
</feature>
<keyword evidence="1" id="KW-0472">Membrane</keyword>
<feature type="transmembrane region" description="Helical" evidence="1">
    <location>
        <begin position="44"/>
        <end position="69"/>
    </location>
</feature>
<dbReference type="KEGG" id="hma:rrnAC2286"/>
<dbReference type="HOGENOM" id="CLU_887408_0_0_2"/>
<protein>
    <submittedName>
        <fullName evidence="2">Uncharacterized protein</fullName>
    </submittedName>
</protein>
<feature type="transmembrane region" description="Helical" evidence="1">
    <location>
        <begin position="279"/>
        <end position="299"/>
    </location>
</feature>
<feature type="transmembrane region" description="Helical" evidence="1">
    <location>
        <begin position="7"/>
        <end position="24"/>
    </location>
</feature>
<dbReference type="PaxDb" id="272569-rrnAC2286"/>